<name>A0A8S5PPC8_9CAUD</name>
<dbReference type="Pfam" id="PF20378">
    <property type="entry name" value="DUF6673"/>
    <property type="match status" value="1"/>
</dbReference>
<feature type="coiled-coil region" evidence="1">
    <location>
        <begin position="79"/>
        <end position="113"/>
    </location>
</feature>
<accession>A0A8S5PPC8</accession>
<keyword evidence="1" id="KW-0175">Coiled coil</keyword>
<dbReference type="EMBL" id="BK015480">
    <property type="protein sequence ID" value="DAE08958.1"/>
    <property type="molecule type" value="Genomic_DNA"/>
</dbReference>
<dbReference type="InterPro" id="IPR046655">
    <property type="entry name" value="DUF6673"/>
</dbReference>
<evidence type="ECO:0000313" key="3">
    <source>
        <dbReference type="EMBL" id="DAE08958.1"/>
    </source>
</evidence>
<feature type="domain" description="DUF6673" evidence="2">
    <location>
        <begin position="1"/>
        <end position="101"/>
    </location>
</feature>
<evidence type="ECO:0000256" key="1">
    <source>
        <dbReference type="SAM" id="Coils"/>
    </source>
</evidence>
<sequence>MYVNFDELNFDATDADTLKKYLEATKAVSARASANNAEMELPEQYRGLCKSVKTCYDDIFGAGVGEKICGKKDSLKICTNAFRELVEEYKRQMQEQNKANAALVTALDAVQEKSDKRNADMNVQRKVVDID</sequence>
<protein>
    <submittedName>
        <fullName evidence="3">Tail assembly chaperone</fullName>
    </submittedName>
</protein>
<proteinExistence type="predicted"/>
<reference evidence="3" key="1">
    <citation type="journal article" date="2021" name="Proc. Natl. Acad. Sci. U.S.A.">
        <title>A Catalog of Tens of Thousands of Viruses from Human Metagenomes Reveals Hidden Associations with Chronic Diseases.</title>
        <authorList>
            <person name="Tisza M.J."/>
            <person name="Buck C.B."/>
        </authorList>
    </citation>
    <scope>NUCLEOTIDE SEQUENCE</scope>
    <source>
        <strain evidence="3">CtTrD1</strain>
    </source>
</reference>
<evidence type="ECO:0000259" key="2">
    <source>
        <dbReference type="Pfam" id="PF20378"/>
    </source>
</evidence>
<organism evidence="3">
    <name type="scientific">Siphoviridae sp. ctTrD1</name>
    <dbReference type="NCBI Taxonomy" id="2825524"/>
    <lineage>
        <taxon>Viruses</taxon>
        <taxon>Duplodnaviria</taxon>
        <taxon>Heunggongvirae</taxon>
        <taxon>Uroviricota</taxon>
        <taxon>Caudoviricetes</taxon>
    </lineage>
</organism>